<dbReference type="EMBL" id="ON646363">
    <property type="protein sequence ID" value="UZE89879.1"/>
    <property type="molecule type" value="mRNA"/>
</dbReference>
<dbReference type="PROSITE" id="PS00086">
    <property type="entry name" value="CYTOCHROME_P450"/>
    <property type="match status" value="1"/>
</dbReference>
<dbReference type="PRINTS" id="PR00463">
    <property type="entry name" value="EP450I"/>
</dbReference>
<dbReference type="SUPFAM" id="SSF48264">
    <property type="entry name" value="Cytochrome P450"/>
    <property type="match status" value="1"/>
</dbReference>
<dbReference type="FunFam" id="1.10.630.10:FF:000042">
    <property type="entry name" value="Cytochrome P450"/>
    <property type="match status" value="1"/>
</dbReference>
<dbReference type="InterPro" id="IPR017972">
    <property type="entry name" value="Cyt_P450_CS"/>
</dbReference>
<dbReference type="InterPro" id="IPR050476">
    <property type="entry name" value="Insect_CytP450_Detox"/>
</dbReference>
<keyword evidence="7" id="KW-0256">Endoplasmic reticulum</keyword>
<comment type="cofactor">
    <cofactor evidence="1 13">
        <name>heme</name>
        <dbReference type="ChEBI" id="CHEBI:30413"/>
    </cofactor>
</comment>
<evidence type="ECO:0000256" key="1">
    <source>
        <dbReference type="ARBA" id="ARBA00001971"/>
    </source>
</evidence>
<evidence type="ECO:0000256" key="8">
    <source>
        <dbReference type="ARBA" id="ARBA00022848"/>
    </source>
</evidence>
<keyword evidence="10 13" id="KW-0408">Iron</keyword>
<dbReference type="InterPro" id="IPR001128">
    <property type="entry name" value="Cyt_P450"/>
</dbReference>
<sequence>MIIFLSILLILISILYYYLMSNYDYFEKKNVPYDKPVLLFGNIRDRLLQKVCLHDFMQYYYMKYKNNHPICGVYEGRNPRYLVLDFNLVKDIFIRDFDHFTDRSLFNFKQADILKDLLLMSSGPIWKPTRAKLTPAFSSGKLKAMDVLIQRCGEQMSQHLLERKNPDEELEMKQFFGLFTLDVISNCAFGIESNPWKETDPELITAFRNFDSMTTLTRMRLLASLVLMPHYFRRFVTVWIFNKKTAYFIANIIRNTREYRLKNNQRRNDFLQLLLDISAQEEEEKPEHRLMDVDHVISQSILFMIAGFETSSTLLGFAAYELALNPEVQNTLRAEIKSVLEKHNNVCNYDAVQDMHYLEMVLLETLRKHSPVARIDRCCVKEYKIRGTDIVMEKGMNVSVPVVGFHYDPTYFPNPEKFDPLRFQENRNPDGFLSFGIGPRNCIGKRFALISTKFAMVYLIKDFELKATEKTEVPYTKRKIGILLYPQNGLHVKISKLNE</sequence>
<dbReference type="PANTHER" id="PTHR24292:SF54">
    <property type="entry name" value="CYP9F3-RELATED"/>
    <property type="match status" value="1"/>
</dbReference>
<dbReference type="InterPro" id="IPR036396">
    <property type="entry name" value="Cyt_P450_sf"/>
</dbReference>
<name>A0A9E8C0M7_9NEOP</name>
<keyword evidence="11 14" id="KW-0503">Monooxygenase</keyword>
<dbReference type="GO" id="GO:0004497">
    <property type="term" value="F:monooxygenase activity"/>
    <property type="evidence" value="ECO:0007669"/>
    <property type="project" value="UniProtKB-KW"/>
</dbReference>
<evidence type="ECO:0000256" key="3">
    <source>
        <dbReference type="ARBA" id="ARBA00004406"/>
    </source>
</evidence>
<dbReference type="PANTHER" id="PTHR24292">
    <property type="entry name" value="CYTOCHROME P450"/>
    <property type="match status" value="1"/>
</dbReference>
<evidence type="ECO:0000256" key="11">
    <source>
        <dbReference type="ARBA" id="ARBA00023033"/>
    </source>
</evidence>
<accession>A0A9E8C0M7</accession>
<dbReference type="PRINTS" id="PR00385">
    <property type="entry name" value="P450"/>
</dbReference>
<protein>
    <submittedName>
        <fullName evidence="15">Cytochrome P450 CYP6YK1</fullName>
    </submittedName>
</protein>
<evidence type="ECO:0000256" key="4">
    <source>
        <dbReference type="ARBA" id="ARBA00010617"/>
    </source>
</evidence>
<keyword evidence="5 13" id="KW-0349">Heme</keyword>
<dbReference type="Gene3D" id="1.10.630.10">
    <property type="entry name" value="Cytochrome P450"/>
    <property type="match status" value="1"/>
</dbReference>
<feature type="binding site" description="axial binding residue" evidence="13">
    <location>
        <position position="442"/>
    </location>
    <ligand>
        <name>heme</name>
        <dbReference type="ChEBI" id="CHEBI:30413"/>
    </ligand>
    <ligandPart>
        <name>Fe</name>
        <dbReference type="ChEBI" id="CHEBI:18248"/>
    </ligandPart>
</feature>
<comment type="subcellular location">
    <subcellularLocation>
        <location evidence="3">Endoplasmic reticulum membrane</location>
        <topology evidence="3">Peripheral membrane protein</topology>
    </subcellularLocation>
    <subcellularLocation>
        <location evidence="2">Microsome membrane</location>
        <topology evidence="2">Peripheral membrane protein</topology>
    </subcellularLocation>
</comment>
<dbReference type="Pfam" id="PF00067">
    <property type="entry name" value="p450"/>
    <property type="match status" value="1"/>
</dbReference>
<evidence type="ECO:0000313" key="15">
    <source>
        <dbReference type="EMBL" id="UZE89879.1"/>
    </source>
</evidence>
<keyword evidence="8" id="KW-0492">Microsome</keyword>
<evidence type="ECO:0000256" key="6">
    <source>
        <dbReference type="ARBA" id="ARBA00022723"/>
    </source>
</evidence>
<keyword evidence="9 14" id="KW-0560">Oxidoreductase</keyword>
<dbReference type="InterPro" id="IPR002401">
    <property type="entry name" value="Cyt_P450_E_grp-I"/>
</dbReference>
<evidence type="ECO:0000256" key="10">
    <source>
        <dbReference type="ARBA" id="ARBA00023004"/>
    </source>
</evidence>
<evidence type="ECO:0000256" key="7">
    <source>
        <dbReference type="ARBA" id="ARBA00022824"/>
    </source>
</evidence>
<evidence type="ECO:0000256" key="9">
    <source>
        <dbReference type="ARBA" id="ARBA00023002"/>
    </source>
</evidence>
<evidence type="ECO:0000256" key="13">
    <source>
        <dbReference type="PIRSR" id="PIRSR602401-1"/>
    </source>
</evidence>
<evidence type="ECO:0000256" key="5">
    <source>
        <dbReference type="ARBA" id="ARBA00022617"/>
    </source>
</evidence>
<dbReference type="GO" id="GO:0016705">
    <property type="term" value="F:oxidoreductase activity, acting on paired donors, with incorporation or reduction of molecular oxygen"/>
    <property type="evidence" value="ECO:0007669"/>
    <property type="project" value="InterPro"/>
</dbReference>
<dbReference type="GO" id="GO:0005506">
    <property type="term" value="F:iron ion binding"/>
    <property type="evidence" value="ECO:0007669"/>
    <property type="project" value="InterPro"/>
</dbReference>
<dbReference type="AlphaFoldDB" id="A0A9E8C0M7"/>
<reference evidence="15" key="2">
    <citation type="submission" date="2022-05" db="EMBL/GenBank/DDBJ databases">
        <authorList>
            <person name="Pathak J."/>
            <person name="Thiruvengadam V."/>
            <person name="Gracy G.R."/>
        </authorList>
    </citation>
    <scope>NUCLEOTIDE SEQUENCE</scope>
</reference>
<evidence type="ECO:0000256" key="2">
    <source>
        <dbReference type="ARBA" id="ARBA00004174"/>
    </source>
</evidence>
<keyword evidence="12" id="KW-0472">Membrane</keyword>
<evidence type="ECO:0000256" key="12">
    <source>
        <dbReference type="ARBA" id="ARBA00023136"/>
    </source>
</evidence>
<proteinExistence type="evidence at transcript level"/>
<dbReference type="GO" id="GO:0020037">
    <property type="term" value="F:heme binding"/>
    <property type="evidence" value="ECO:0007669"/>
    <property type="project" value="InterPro"/>
</dbReference>
<dbReference type="CDD" id="cd11056">
    <property type="entry name" value="CYP6-like"/>
    <property type="match status" value="1"/>
</dbReference>
<reference evidence="15" key="1">
    <citation type="journal article" date="2022" name="Insects">
        <title>Comparative Transcriptome Analysis to Reveal Differentially Expressed cytochrome P450 in Response to Imidacloprid in the Aphid Lion, Chrysoperla zastrowi sillemi (Esben-Petersen).</title>
        <authorList>
            <person name="Pathak J."/>
            <person name="Ramasamy G.G."/>
            <person name="Agrawal A."/>
            <person name="Srivastava S."/>
            <person name="Basavaarya B.R."/>
            <person name="Muthugounder M."/>
            <person name="Muniyappa V.K."/>
            <person name="Maria P."/>
            <person name="Rai A."/>
            <person name="Venkatesan T."/>
        </authorList>
    </citation>
    <scope>NUCLEOTIDE SEQUENCE</scope>
</reference>
<organism evidence="15">
    <name type="scientific">Chrysoperla zastrowi sillemi</name>
    <dbReference type="NCBI Taxonomy" id="482137"/>
    <lineage>
        <taxon>Eukaryota</taxon>
        <taxon>Metazoa</taxon>
        <taxon>Ecdysozoa</taxon>
        <taxon>Arthropoda</taxon>
        <taxon>Hexapoda</taxon>
        <taxon>Insecta</taxon>
        <taxon>Pterygota</taxon>
        <taxon>Neoptera</taxon>
        <taxon>Endopterygota</taxon>
        <taxon>Neuroptera</taxon>
        <taxon>Hemerobiiformia</taxon>
        <taxon>Chrysopidae</taxon>
        <taxon>Chrysopinae</taxon>
        <taxon>Chrysoperla</taxon>
    </lineage>
</organism>
<dbReference type="GO" id="GO:0005789">
    <property type="term" value="C:endoplasmic reticulum membrane"/>
    <property type="evidence" value="ECO:0007669"/>
    <property type="project" value="UniProtKB-SubCell"/>
</dbReference>
<keyword evidence="6 13" id="KW-0479">Metal-binding</keyword>
<evidence type="ECO:0000256" key="14">
    <source>
        <dbReference type="RuleBase" id="RU000461"/>
    </source>
</evidence>
<comment type="similarity">
    <text evidence="4 14">Belongs to the cytochrome P450 family.</text>
</comment>